<comment type="caution">
    <text evidence="5">The sequence shown here is derived from an EMBL/GenBank/DDBJ whole genome shotgun (WGS) entry which is preliminary data.</text>
</comment>
<feature type="domain" description="Translation initiation factor 5A C-terminal" evidence="4">
    <location>
        <begin position="26"/>
        <end position="93"/>
    </location>
</feature>
<dbReference type="AlphaFoldDB" id="A0A6S7LTV7"/>
<dbReference type="Proteomes" id="UP001152795">
    <property type="component" value="Unassembled WGS sequence"/>
</dbReference>
<dbReference type="GO" id="GO:0003746">
    <property type="term" value="F:translation elongation factor activity"/>
    <property type="evidence" value="ECO:0007669"/>
    <property type="project" value="InterPro"/>
</dbReference>
<dbReference type="EMBL" id="CACRXK020031762">
    <property type="protein sequence ID" value="CAB4043199.1"/>
    <property type="molecule type" value="Genomic_DNA"/>
</dbReference>
<keyword evidence="3" id="KW-0385">Hypusine</keyword>
<dbReference type="InterPro" id="IPR014722">
    <property type="entry name" value="Rib_uL2_dom2"/>
</dbReference>
<comment type="similarity">
    <text evidence="1">Belongs to the eIF-5A family.</text>
</comment>
<dbReference type="PANTHER" id="PTHR11673">
    <property type="entry name" value="TRANSLATION INITIATION FACTOR 5A FAMILY MEMBER"/>
    <property type="match status" value="1"/>
</dbReference>
<dbReference type="GO" id="GO:0043022">
    <property type="term" value="F:ribosome binding"/>
    <property type="evidence" value="ECO:0007669"/>
    <property type="project" value="InterPro"/>
</dbReference>
<dbReference type="GO" id="GO:0003723">
    <property type="term" value="F:RNA binding"/>
    <property type="evidence" value="ECO:0007669"/>
    <property type="project" value="InterPro"/>
</dbReference>
<keyword evidence="5" id="KW-0396">Initiation factor</keyword>
<organism evidence="5 6">
    <name type="scientific">Paramuricea clavata</name>
    <name type="common">Red gorgonian</name>
    <name type="synonym">Violescent sea-whip</name>
    <dbReference type="NCBI Taxonomy" id="317549"/>
    <lineage>
        <taxon>Eukaryota</taxon>
        <taxon>Metazoa</taxon>
        <taxon>Cnidaria</taxon>
        <taxon>Anthozoa</taxon>
        <taxon>Octocorallia</taxon>
        <taxon>Malacalcyonacea</taxon>
        <taxon>Plexauridae</taxon>
        <taxon>Paramuricea</taxon>
    </lineage>
</organism>
<evidence type="ECO:0000256" key="1">
    <source>
        <dbReference type="ARBA" id="ARBA00006016"/>
    </source>
</evidence>
<dbReference type="Gene3D" id="2.40.50.140">
    <property type="entry name" value="Nucleic acid-binding proteins"/>
    <property type="match status" value="1"/>
</dbReference>
<keyword evidence="6" id="KW-1185">Reference proteome</keyword>
<gene>
    <name evidence="5" type="ORF">PACLA_8A031712</name>
</gene>
<protein>
    <submittedName>
        <fullName evidence="5">Eukaryotic translation initiation factor 5A-1</fullName>
    </submittedName>
</protein>
<dbReference type="GO" id="GO:0045901">
    <property type="term" value="P:positive regulation of translational elongation"/>
    <property type="evidence" value="ECO:0007669"/>
    <property type="project" value="InterPro"/>
</dbReference>
<dbReference type="InterPro" id="IPR012340">
    <property type="entry name" value="NA-bd_OB-fold"/>
</dbReference>
<dbReference type="CDD" id="cd04468">
    <property type="entry name" value="S1_eIF5A"/>
    <property type="match status" value="1"/>
</dbReference>
<evidence type="ECO:0000256" key="2">
    <source>
        <dbReference type="ARBA" id="ARBA00022917"/>
    </source>
</evidence>
<dbReference type="Gene3D" id="2.30.30.30">
    <property type="match status" value="1"/>
</dbReference>
<dbReference type="OrthoDB" id="9975114at2759"/>
<evidence type="ECO:0000256" key="3">
    <source>
        <dbReference type="ARBA" id="ARBA00023071"/>
    </source>
</evidence>
<dbReference type="SUPFAM" id="SSF50249">
    <property type="entry name" value="Nucleic acid-binding proteins"/>
    <property type="match status" value="1"/>
</dbReference>
<evidence type="ECO:0000313" key="6">
    <source>
        <dbReference type="Proteomes" id="UP001152795"/>
    </source>
</evidence>
<sequence>MVGLDIFTGRKYEDICPSTHNMNVPNVSRKDFQLVNIEEGFTHLMDDGGDVREDMKVPEGDLGKEIQTKFDNGDEFMCTVLKAVGEEQIIAVKSSAKKD</sequence>
<dbReference type="Pfam" id="PF01287">
    <property type="entry name" value="eIF-5a"/>
    <property type="match status" value="1"/>
</dbReference>
<dbReference type="FunFam" id="2.40.50.140:FF:000034">
    <property type="entry name" value="Eukaryotic translation initiation factor 5A"/>
    <property type="match status" value="1"/>
</dbReference>
<dbReference type="InterPro" id="IPR001884">
    <property type="entry name" value="IF5A-like"/>
</dbReference>
<reference evidence="5" key="1">
    <citation type="submission" date="2020-04" db="EMBL/GenBank/DDBJ databases">
        <authorList>
            <person name="Alioto T."/>
            <person name="Alioto T."/>
            <person name="Gomez Garrido J."/>
        </authorList>
    </citation>
    <scope>NUCLEOTIDE SEQUENCE</scope>
    <source>
        <strain evidence="5">A484AB</strain>
    </source>
</reference>
<evidence type="ECO:0000259" key="4">
    <source>
        <dbReference type="SMART" id="SM01376"/>
    </source>
</evidence>
<proteinExistence type="inferred from homology"/>
<accession>A0A6S7LTV7</accession>
<dbReference type="SMART" id="SM01376">
    <property type="entry name" value="eIF-5a"/>
    <property type="match status" value="1"/>
</dbReference>
<dbReference type="SUPFAM" id="SSF50104">
    <property type="entry name" value="Translation proteins SH3-like domain"/>
    <property type="match status" value="1"/>
</dbReference>
<keyword evidence="2" id="KW-0648">Protein biosynthesis</keyword>
<dbReference type="InterPro" id="IPR048670">
    <property type="entry name" value="IF5A-like_N"/>
</dbReference>
<dbReference type="GO" id="GO:0003743">
    <property type="term" value="F:translation initiation factor activity"/>
    <property type="evidence" value="ECO:0007669"/>
    <property type="project" value="UniProtKB-KW"/>
</dbReference>
<dbReference type="GO" id="GO:0045905">
    <property type="term" value="P:positive regulation of translational termination"/>
    <property type="evidence" value="ECO:0007669"/>
    <property type="project" value="InterPro"/>
</dbReference>
<name>A0A6S7LTV7_PARCT</name>
<dbReference type="InterPro" id="IPR020189">
    <property type="entry name" value="IF5A_C"/>
</dbReference>
<dbReference type="InterPro" id="IPR008991">
    <property type="entry name" value="Translation_prot_SH3-like_sf"/>
</dbReference>
<dbReference type="Pfam" id="PF21485">
    <property type="entry name" value="IF5A-like_N"/>
    <property type="match status" value="1"/>
</dbReference>
<evidence type="ECO:0000313" key="5">
    <source>
        <dbReference type="EMBL" id="CAB4043199.1"/>
    </source>
</evidence>